<protein>
    <recommendedName>
        <fullName evidence="2">HECT-type E3 ubiquitin transferase</fullName>
        <ecNumber evidence="2">2.3.2.26</ecNumber>
    </recommendedName>
</protein>
<gene>
    <name evidence="8" type="primary">HUL4</name>
    <name evidence="8" type="ORF">MYAM1_001327</name>
</gene>
<evidence type="ECO:0000256" key="2">
    <source>
        <dbReference type="ARBA" id="ARBA00012485"/>
    </source>
</evidence>
<evidence type="ECO:0000259" key="7">
    <source>
        <dbReference type="PROSITE" id="PS50237"/>
    </source>
</evidence>
<dbReference type="InterPro" id="IPR044611">
    <property type="entry name" value="E3A/B/C-like"/>
</dbReference>
<dbReference type="SUPFAM" id="SSF56204">
    <property type="entry name" value="Hect, E3 ligase catalytic domain"/>
    <property type="match status" value="1"/>
</dbReference>
<keyword evidence="4 5" id="KW-0833">Ubl conjugation pathway</keyword>
<dbReference type="InterPro" id="IPR035983">
    <property type="entry name" value="Hect_E3_ubiquitin_ligase"/>
</dbReference>
<feature type="active site" description="Glycyl thioester intermediate" evidence="5">
    <location>
        <position position="861"/>
    </location>
</feature>
<dbReference type="SMART" id="SM00119">
    <property type="entry name" value="HECTc"/>
    <property type="match status" value="1"/>
</dbReference>
<evidence type="ECO:0000256" key="3">
    <source>
        <dbReference type="ARBA" id="ARBA00022679"/>
    </source>
</evidence>
<evidence type="ECO:0000256" key="1">
    <source>
        <dbReference type="ARBA" id="ARBA00000885"/>
    </source>
</evidence>
<dbReference type="EC" id="2.3.2.26" evidence="2"/>
<dbReference type="Proteomes" id="UP001219567">
    <property type="component" value="Chromosome 1"/>
</dbReference>
<proteinExistence type="predicted"/>
<dbReference type="PROSITE" id="PS50237">
    <property type="entry name" value="HECT"/>
    <property type="match status" value="1"/>
</dbReference>
<dbReference type="PANTHER" id="PTHR45700:SF2">
    <property type="entry name" value="UBIQUITIN-PROTEIN LIGASE E3C"/>
    <property type="match status" value="1"/>
</dbReference>
<keyword evidence="3 8" id="KW-0808">Transferase</keyword>
<dbReference type="AlphaFoldDB" id="A0AAJ5YRW4"/>
<evidence type="ECO:0000256" key="4">
    <source>
        <dbReference type="ARBA" id="ARBA00022786"/>
    </source>
</evidence>
<reference evidence="8 9" key="1">
    <citation type="submission" date="2023-03" db="EMBL/GenBank/DDBJ databases">
        <title>Mating type loci evolution in Malassezia.</title>
        <authorList>
            <person name="Coelho M.A."/>
        </authorList>
    </citation>
    <scope>NUCLEOTIDE SEQUENCE [LARGE SCALE GENOMIC DNA]</scope>
    <source>
        <strain evidence="8 9">CBS 9725</strain>
    </source>
</reference>
<sequence length="893" mass="100564">MPPLMPPKAWKVVKKEPENGNAPPQTAFPDLASAQQVANTRRTRSNARTFWNSDDREPSSSVQRTRLDELNNRANRWRHRGRVARDIAFRDDLQNLPETSSDMTLEEEDRRASIASIRIYDKSQNSGLGVWASLFQPPADPLRTRMESSSRKFREEPTKCQNLEKISYQKVLDPAEMKDCPTLADLKYCLAQCTRTHRADALERKQDMSDAFHTFFDMVEICIASPVMLYRVSLRGRSLDNAAINFIRSSMKELPADIQNRFRSLVRSALASNATHLAAAGAGLDPQHGIVQYASYQPDLYPRLTTCALLAIELCDMDDSRMIEQLTNAVHTESWKQPDEIILTYETNRLANLATQLSRAVSWSIGQHYYAETAPKTIPIAADSDLYHLLMPLEHIWECNMRRSRGDRCDLTSFYSSATELPFIINDYQQWIRSTPAQADVLYFCDWPYALTMGAKVQIVAWEARQALRQASTNAWLQPTTAQRRSQVTRGIEIAEGNLSPSLPICHDQGVLSVHVRRTHIIQDSLFLLDLDAQQLFQPMKVTFDQEIAQDAGGIQKEFLLLLCEALCDPSELFSDIGEAPYEGVLWFSPNLAVSELDESSETYRRIQLLGLTFGLALVSGVTLNVSFPRYLYECLLDESVANIEIFRDLDTLRQIRPTLAASLSHLLDYDESNGVSLEDAMRLSWTIPYGDQTYCLASEPRPVTASNRAGYVQRVCSWMLHDAVRQPIHALTSGFARITAPPVSLPKSPLQLLQAEELETLLRGRDERVLDVDALRANTTHVGFPVKTSNYAEKVSSNLEHFWSLWKCFDAKSQHALLGYITGSPRVPAMGASSIGLRIQHIDDASSILGTDHIPWSSTCTSTLFLPVYESRNALETKLRIALQHSVGFGLA</sequence>
<keyword evidence="9" id="KW-1185">Reference proteome</keyword>
<dbReference type="InterPro" id="IPR000569">
    <property type="entry name" value="HECT_dom"/>
</dbReference>
<feature type="domain" description="HECT" evidence="7">
    <location>
        <begin position="532"/>
        <end position="893"/>
    </location>
</feature>
<keyword evidence="8" id="KW-0012">Acyltransferase</keyword>
<dbReference type="Gene3D" id="3.90.1750.10">
    <property type="entry name" value="Hect, E3 ligase catalytic domains"/>
    <property type="match status" value="1"/>
</dbReference>
<dbReference type="EMBL" id="CP119943">
    <property type="protein sequence ID" value="WFC98597.1"/>
    <property type="molecule type" value="Genomic_DNA"/>
</dbReference>
<comment type="catalytic activity">
    <reaction evidence="1">
        <text>S-ubiquitinyl-[E2 ubiquitin-conjugating enzyme]-L-cysteine + [acceptor protein]-L-lysine = [E2 ubiquitin-conjugating enzyme]-L-cysteine + N(6)-ubiquitinyl-[acceptor protein]-L-lysine.</text>
        <dbReference type="EC" id="2.3.2.26"/>
    </reaction>
</comment>
<evidence type="ECO:0000256" key="5">
    <source>
        <dbReference type="PROSITE-ProRule" id="PRU00104"/>
    </source>
</evidence>
<dbReference type="PANTHER" id="PTHR45700">
    <property type="entry name" value="UBIQUITIN-PROTEIN LIGASE E3C"/>
    <property type="match status" value="1"/>
</dbReference>
<evidence type="ECO:0000313" key="8">
    <source>
        <dbReference type="EMBL" id="WFC98597.1"/>
    </source>
</evidence>
<dbReference type="GO" id="GO:0006511">
    <property type="term" value="P:ubiquitin-dependent protein catabolic process"/>
    <property type="evidence" value="ECO:0007669"/>
    <property type="project" value="TreeGrafter"/>
</dbReference>
<dbReference type="Gene3D" id="3.30.2160.10">
    <property type="entry name" value="Hect, E3 ligase catalytic domain"/>
    <property type="match status" value="1"/>
</dbReference>
<dbReference type="GO" id="GO:0061630">
    <property type="term" value="F:ubiquitin protein ligase activity"/>
    <property type="evidence" value="ECO:0007669"/>
    <property type="project" value="UniProtKB-EC"/>
</dbReference>
<accession>A0AAJ5YRW4</accession>
<organism evidence="8 9">
    <name type="scientific">Malassezia yamatoensis</name>
    <dbReference type="NCBI Taxonomy" id="253288"/>
    <lineage>
        <taxon>Eukaryota</taxon>
        <taxon>Fungi</taxon>
        <taxon>Dikarya</taxon>
        <taxon>Basidiomycota</taxon>
        <taxon>Ustilaginomycotina</taxon>
        <taxon>Malasseziomycetes</taxon>
        <taxon>Malasseziales</taxon>
        <taxon>Malasseziaceae</taxon>
        <taxon>Malassezia</taxon>
    </lineage>
</organism>
<dbReference type="Gene3D" id="3.30.2410.10">
    <property type="entry name" value="Hect, E3 ligase catalytic domain"/>
    <property type="match status" value="1"/>
</dbReference>
<dbReference type="Pfam" id="PF00632">
    <property type="entry name" value="HECT"/>
    <property type="match status" value="1"/>
</dbReference>
<feature type="region of interest" description="Disordered" evidence="6">
    <location>
        <begin position="14"/>
        <end position="63"/>
    </location>
</feature>
<evidence type="ECO:0000256" key="6">
    <source>
        <dbReference type="SAM" id="MobiDB-lite"/>
    </source>
</evidence>
<evidence type="ECO:0000313" key="9">
    <source>
        <dbReference type="Proteomes" id="UP001219567"/>
    </source>
</evidence>
<dbReference type="GO" id="GO:0000209">
    <property type="term" value="P:protein polyubiquitination"/>
    <property type="evidence" value="ECO:0007669"/>
    <property type="project" value="InterPro"/>
</dbReference>
<name>A0AAJ5YRW4_9BASI</name>